<sequence length="81" mass="9120">MDLCQLSYLSIYLEWVRRRCNIGLAKTHLAIIPGTVANVIFAEKEYLTMELWLLRGQPDTIGLVNHCIPAGEAHLKALEIA</sequence>
<protein>
    <submittedName>
        <fullName evidence="1">Uncharacterized protein</fullName>
    </submittedName>
</protein>
<comment type="caution">
    <text evidence="1">The sequence shown here is derived from an EMBL/GenBank/DDBJ whole genome shotgun (WGS) entry which is preliminary data.</text>
</comment>
<organism evidence="1 2">
    <name type="scientific">Dillenia turbinata</name>
    <dbReference type="NCBI Taxonomy" id="194707"/>
    <lineage>
        <taxon>Eukaryota</taxon>
        <taxon>Viridiplantae</taxon>
        <taxon>Streptophyta</taxon>
        <taxon>Embryophyta</taxon>
        <taxon>Tracheophyta</taxon>
        <taxon>Spermatophyta</taxon>
        <taxon>Magnoliopsida</taxon>
        <taxon>eudicotyledons</taxon>
        <taxon>Gunneridae</taxon>
        <taxon>Pentapetalae</taxon>
        <taxon>Dilleniales</taxon>
        <taxon>Dilleniaceae</taxon>
        <taxon>Dillenia</taxon>
    </lineage>
</organism>
<evidence type="ECO:0000313" key="1">
    <source>
        <dbReference type="EMBL" id="KAK6935122.1"/>
    </source>
</evidence>
<reference evidence="1 2" key="1">
    <citation type="submission" date="2023-12" db="EMBL/GenBank/DDBJ databases">
        <title>A high-quality genome assembly for Dillenia turbinata (Dilleniales).</title>
        <authorList>
            <person name="Chanderbali A."/>
        </authorList>
    </citation>
    <scope>NUCLEOTIDE SEQUENCE [LARGE SCALE GENOMIC DNA]</scope>
    <source>
        <strain evidence="1">LSX21</strain>
        <tissue evidence="1">Leaf</tissue>
    </source>
</reference>
<gene>
    <name evidence="1" type="ORF">RJ641_035277</name>
</gene>
<dbReference type="EMBL" id="JBAMMX010000008">
    <property type="protein sequence ID" value="KAK6935122.1"/>
    <property type="molecule type" value="Genomic_DNA"/>
</dbReference>
<dbReference type="AlphaFoldDB" id="A0AAN8VSW0"/>
<accession>A0AAN8VSW0</accession>
<keyword evidence="2" id="KW-1185">Reference proteome</keyword>
<proteinExistence type="predicted"/>
<dbReference type="Proteomes" id="UP001370490">
    <property type="component" value="Unassembled WGS sequence"/>
</dbReference>
<evidence type="ECO:0000313" key="2">
    <source>
        <dbReference type="Proteomes" id="UP001370490"/>
    </source>
</evidence>
<name>A0AAN8VSW0_9MAGN</name>